<feature type="domain" description="AsqO/PenF-like C-terminal" evidence="2">
    <location>
        <begin position="203"/>
        <end position="252"/>
    </location>
</feature>
<dbReference type="Pfam" id="PF24137">
    <property type="entry name" value="DA_N"/>
    <property type="match status" value="1"/>
</dbReference>
<dbReference type="CDD" id="cd22187">
    <property type="entry name" value="asqI-like"/>
    <property type="match status" value="1"/>
</dbReference>
<keyword evidence="4" id="KW-1185">Reference proteome</keyword>
<gene>
    <name evidence="3" type="ORF">GCM10011578_049220</name>
</gene>
<dbReference type="Gene3D" id="2.40.370.10">
    <property type="entry name" value="AttH-like domain"/>
    <property type="match status" value="1"/>
</dbReference>
<dbReference type="EMBL" id="BMML01000011">
    <property type="protein sequence ID" value="GGN19350.1"/>
    <property type="molecule type" value="Genomic_DNA"/>
</dbReference>
<accession>A0A917XG23</accession>
<evidence type="ECO:0000259" key="2">
    <source>
        <dbReference type="Pfam" id="PF25581"/>
    </source>
</evidence>
<sequence>MPAYLADTPSAYRSLGLEKGVVKPSEDGLRTDPGGTTFEWWYFDTHLEDGTALVITFYTKPMLAPALPLTPMIRIDLERPDGTTIERRLTFSPDQFSASGDGCDVRIAANTFSGDLATYTIHVEDEGFTADVTLERTVPSWRPETGHMYFNDGRDTGEKLLGWVAPVPVGTVEATLTLDGVEETLRGIGYHDHNWGDAPLNQLIHNWRWGRAQVGPYSLVWCYITAEEQYGDDTIPLFLITKDGRIVADDAKSVTLSTGDRLTDDHTGKPVDKREVYEYSGPEGHYRLTLGLEQVLVRNNFIDDLEGPQREAAQAAGFDASYLRFTGSATVEQLVGEVITETHTASAIWELMYFGHAR</sequence>
<evidence type="ECO:0000313" key="4">
    <source>
        <dbReference type="Proteomes" id="UP000653411"/>
    </source>
</evidence>
<evidence type="ECO:0008006" key="5">
    <source>
        <dbReference type="Google" id="ProtNLM"/>
    </source>
</evidence>
<dbReference type="InterPro" id="IPR023374">
    <property type="entry name" value="AttH-like_dom_sf"/>
</dbReference>
<name>A0A917XG23_9ACTN</name>
<comment type="caution">
    <text evidence="3">The sequence shown here is derived from an EMBL/GenBank/DDBJ whole genome shotgun (WGS) entry which is preliminary data.</text>
</comment>
<organism evidence="3 4">
    <name type="scientific">Streptomyces fuscichromogenes</name>
    <dbReference type="NCBI Taxonomy" id="1324013"/>
    <lineage>
        <taxon>Bacteria</taxon>
        <taxon>Bacillati</taxon>
        <taxon>Actinomycetota</taxon>
        <taxon>Actinomycetes</taxon>
        <taxon>Kitasatosporales</taxon>
        <taxon>Streptomycetaceae</taxon>
        <taxon>Streptomyces</taxon>
    </lineage>
</organism>
<evidence type="ECO:0000313" key="3">
    <source>
        <dbReference type="EMBL" id="GGN19350.1"/>
    </source>
</evidence>
<proteinExistence type="predicted"/>
<protein>
    <recommendedName>
        <fullName evidence="5">Hydroxyneurosporene synthase</fullName>
    </recommendedName>
</protein>
<dbReference type="InterPro" id="IPR056402">
    <property type="entry name" value="DA_N"/>
</dbReference>
<dbReference type="Pfam" id="PF25581">
    <property type="entry name" value="AsqO_C"/>
    <property type="match status" value="1"/>
</dbReference>
<dbReference type="Proteomes" id="UP000653411">
    <property type="component" value="Unassembled WGS sequence"/>
</dbReference>
<dbReference type="InterPro" id="IPR057722">
    <property type="entry name" value="AsqO/PenF-like_C"/>
</dbReference>
<evidence type="ECO:0000259" key="1">
    <source>
        <dbReference type="Pfam" id="PF24137"/>
    </source>
</evidence>
<dbReference type="RefSeq" id="WP_189264981.1">
    <property type="nucleotide sequence ID" value="NZ_BMML01000011.1"/>
</dbReference>
<dbReference type="SUPFAM" id="SSF159245">
    <property type="entry name" value="AttH-like"/>
    <property type="match status" value="1"/>
</dbReference>
<reference evidence="3" key="2">
    <citation type="submission" date="2020-09" db="EMBL/GenBank/DDBJ databases">
        <authorList>
            <person name="Sun Q."/>
            <person name="Zhou Y."/>
        </authorList>
    </citation>
    <scope>NUCLEOTIDE SEQUENCE</scope>
    <source>
        <strain evidence="3">CGMCC 4.7110</strain>
    </source>
</reference>
<reference evidence="3" key="1">
    <citation type="journal article" date="2014" name="Int. J. Syst. Evol. Microbiol.">
        <title>Complete genome sequence of Corynebacterium casei LMG S-19264T (=DSM 44701T), isolated from a smear-ripened cheese.</title>
        <authorList>
            <consortium name="US DOE Joint Genome Institute (JGI-PGF)"/>
            <person name="Walter F."/>
            <person name="Albersmeier A."/>
            <person name="Kalinowski J."/>
            <person name="Ruckert C."/>
        </authorList>
    </citation>
    <scope>NUCLEOTIDE SEQUENCE</scope>
    <source>
        <strain evidence="3">CGMCC 4.7110</strain>
    </source>
</reference>
<dbReference type="AlphaFoldDB" id="A0A917XG23"/>
<feature type="domain" description="Diels-Alderase N-terminal" evidence="1">
    <location>
        <begin position="36"/>
        <end position="195"/>
    </location>
</feature>